<keyword evidence="2" id="KW-1185">Reference proteome</keyword>
<accession>A0A1Y1INY7</accession>
<evidence type="ECO:0000313" key="1">
    <source>
        <dbReference type="EMBL" id="GAQ92454.1"/>
    </source>
</evidence>
<evidence type="ECO:0000313" key="2">
    <source>
        <dbReference type="Proteomes" id="UP000054558"/>
    </source>
</evidence>
<proteinExistence type="predicted"/>
<dbReference type="Proteomes" id="UP000054558">
    <property type="component" value="Unassembled WGS sequence"/>
</dbReference>
<gene>
    <name evidence="1" type="ORF">KFL_010170030</name>
</gene>
<sequence length="282" mass="31597">MEKGAKMPVSRSADFPIDLDDCLDILKGLYSRKNHVVARLQTAFFEPGKDYIVSKVPLSKHKYFLTPSCLVRLTAQRGLNVRRYKRALRKQGGGPDSSEQMQPVVEMLRELQKEQQIVRTALSNLEERNRVPNEQKPRSIVQSIVDCGYWKGAGWGKVDELVDGFRACERELRASLEMDRSLVQQVEPGLYGMPCPDENPPVLLIFVLPLVEVTAEKGPIEVLCPNGSVVLTTRVGEMYGFDGSLEHRFTANRSAACTPALELSFCLSIARITLMMDPRLTG</sequence>
<dbReference type="AlphaFoldDB" id="A0A1Y1INY7"/>
<reference evidence="1 2" key="1">
    <citation type="journal article" date="2014" name="Nat. Commun.">
        <title>Klebsormidium flaccidum genome reveals primary factors for plant terrestrial adaptation.</title>
        <authorList>
            <person name="Hori K."/>
            <person name="Maruyama F."/>
            <person name="Fujisawa T."/>
            <person name="Togashi T."/>
            <person name="Yamamoto N."/>
            <person name="Seo M."/>
            <person name="Sato S."/>
            <person name="Yamada T."/>
            <person name="Mori H."/>
            <person name="Tajima N."/>
            <person name="Moriyama T."/>
            <person name="Ikeuchi M."/>
            <person name="Watanabe M."/>
            <person name="Wada H."/>
            <person name="Kobayashi K."/>
            <person name="Saito M."/>
            <person name="Masuda T."/>
            <person name="Sasaki-Sekimoto Y."/>
            <person name="Mashiguchi K."/>
            <person name="Awai K."/>
            <person name="Shimojima M."/>
            <person name="Masuda S."/>
            <person name="Iwai M."/>
            <person name="Nobusawa T."/>
            <person name="Narise T."/>
            <person name="Kondo S."/>
            <person name="Saito H."/>
            <person name="Sato R."/>
            <person name="Murakawa M."/>
            <person name="Ihara Y."/>
            <person name="Oshima-Yamada Y."/>
            <person name="Ohtaka K."/>
            <person name="Satoh M."/>
            <person name="Sonobe K."/>
            <person name="Ishii M."/>
            <person name="Ohtani R."/>
            <person name="Kanamori-Sato M."/>
            <person name="Honoki R."/>
            <person name="Miyazaki D."/>
            <person name="Mochizuki H."/>
            <person name="Umetsu J."/>
            <person name="Higashi K."/>
            <person name="Shibata D."/>
            <person name="Kamiya Y."/>
            <person name="Sato N."/>
            <person name="Nakamura Y."/>
            <person name="Tabata S."/>
            <person name="Ida S."/>
            <person name="Kurokawa K."/>
            <person name="Ohta H."/>
        </authorList>
    </citation>
    <scope>NUCLEOTIDE SEQUENCE [LARGE SCALE GENOMIC DNA]</scope>
    <source>
        <strain evidence="1 2">NIES-2285</strain>
    </source>
</reference>
<name>A0A1Y1INY7_KLENI</name>
<protein>
    <submittedName>
        <fullName evidence="1">Uncharacterized protein</fullName>
    </submittedName>
</protein>
<organism evidence="1 2">
    <name type="scientific">Klebsormidium nitens</name>
    <name type="common">Green alga</name>
    <name type="synonym">Ulothrix nitens</name>
    <dbReference type="NCBI Taxonomy" id="105231"/>
    <lineage>
        <taxon>Eukaryota</taxon>
        <taxon>Viridiplantae</taxon>
        <taxon>Streptophyta</taxon>
        <taxon>Klebsormidiophyceae</taxon>
        <taxon>Klebsormidiales</taxon>
        <taxon>Klebsormidiaceae</taxon>
        <taxon>Klebsormidium</taxon>
    </lineage>
</organism>
<dbReference type="EMBL" id="DF237966">
    <property type="protein sequence ID" value="GAQ92454.1"/>
    <property type="molecule type" value="Genomic_DNA"/>
</dbReference>